<dbReference type="Proteomes" id="UP000800082">
    <property type="component" value="Unassembled WGS sequence"/>
</dbReference>
<dbReference type="OrthoDB" id="3933435at2759"/>
<dbReference type="RefSeq" id="XP_033445978.1">
    <property type="nucleotide sequence ID" value="XM_033596598.1"/>
</dbReference>
<name>A0A6A5RGW5_9PLEO</name>
<accession>A0A6A5RGW5</accession>
<dbReference type="GeneID" id="54354265"/>
<gene>
    <name evidence="1" type="ORF">M421DRAFT_69272</name>
</gene>
<proteinExistence type="predicted"/>
<evidence type="ECO:0000313" key="1">
    <source>
        <dbReference type="EMBL" id="KAF1925726.1"/>
    </source>
</evidence>
<dbReference type="EMBL" id="ML978982">
    <property type="protein sequence ID" value="KAF1925726.1"/>
    <property type="molecule type" value="Genomic_DNA"/>
</dbReference>
<keyword evidence="2" id="KW-1185">Reference proteome</keyword>
<evidence type="ECO:0000313" key="2">
    <source>
        <dbReference type="Proteomes" id="UP000800082"/>
    </source>
</evidence>
<sequence length="292" mass="33717">MCKVVKHWYACRHGFRLQHSKCGGTKHKNTRTGLTTACRSEAYLNFVFAVACGPCQYQAFEGGWKRKLRLAEIFLGRLKEMRFPGVQEVNALVEQLKDEFNTATWNTRTLFPHAPKEHTVRVSLGHFKKAPSPLRREVLPEDIPEQSKVNGPDHPDYKYDYGYIESTDPLHPVDIKYTHPLNGVDASWMLNHFSPEEFEQSGGDVGFDANEVDTAWVGSLEEDTELRHSVRSFYDKWRRRISQIKDVDRAKYDKELLFLSRCEIKDVERPNGRFVLDPQRPQDGGAKTGWCK</sequence>
<reference evidence="1" key="1">
    <citation type="journal article" date="2020" name="Stud. Mycol.">
        <title>101 Dothideomycetes genomes: a test case for predicting lifestyles and emergence of pathogens.</title>
        <authorList>
            <person name="Haridas S."/>
            <person name="Albert R."/>
            <person name="Binder M."/>
            <person name="Bloem J."/>
            <person name="Labutti K."/>
            <person name="Salamov A."/>
            <person name="Andreopoulos B."/>
            <person name="Baker S."/>
            <person name="Barry K."/>
            <person name="Bills G."/>
            <person name="Bluhm B."/>
            <person name="Cannon C."/>
            <person name="Castanera R."/>
            <person name="Culley D."/>
            <person name="Daum C."/>
            <person name="Ezra D."/>
            <person name="Gonzalez J."/>
            <person name="Henrissat B."/>
            <person name="Kuo A."/>
            <person name="Liang C."/>
            <person name="Lipzen A."/>
            <person name="Lutzoni F."/>
            <person name="Magnuson J."/>
            <person name="Mondo S."/>
            <person name="Nolan M."/>
            <person name="Ohm R."/>
            <person name="Pangilinan J."/>
            <person name="Park H.-J."/>
            <person name="Ramirez L."/>
            <person name="Alfaro M."/>
            <person name="Sun H."/>
            <person name="Tritt A."/>
            <person name="Yoshinaga Y."/>
            <person name="Zwiers L.-H."/>
            <person name="Turgeon B."/>
            <person name="Goodwin S."/>
            <person name="Spatafora J."/>
            <person name="Crous P."/>
            <person name="Grigoriev I."/>
        </authorList>
    </citation>
    <scope>NUCLEOTIDE SEQUENCE</scope>
    <source>
        <strain evidence="1">CBS 183.55</strain>
    </source>
</reference>
<protein>
    <submittedName>
        <fullName evidence="1">Uncharacterized protein</fullName>
    </submittedName>
</protein>
<dbReference type="AlphaFoldDB" id="A0A6A5RGW5"/>
<organism evidence="1 2">
    <name type="scientific">Didymella exigua CBS 183.55</name>
    <dbReference type="NCBI Taxonomy" id="1150837"/>
    <lineage>
        <taxon>Eukaryota</taxon>
        <taxon>Fungi</taxon>
        <taxon>Dikarya</taxon>
        <taxon>Ascomycota</taxon>
        <taxon>Pezizomycotina</taxon>
        <taxon>Dothideomycetes</taxon>
        <taxon>Pleosporomycetidae</taxon>
        <taxon>Pleosporales</taxon>
        <taxon>Pleosporineae</taxon>
        <taxon>Didymellaceae</taxon>
        <taxon>Didymella</taxon>
    </lineage>
</organism>